<gene>
    <name evidence="1" type="ORF">EKG83_08870</name>
</gene>
<evidence type="ECO:0000313" key="1">
    <source>
        <dbReference type="EMBL" id="QFZ17579.1"/>
    </source>
</evidence>
<dbReference type="OrthoDB" id="4371333at2"/>
<dbReference type="KEGG" id="ssyi:EKG83_08870"/>
<dbReference type="EMBL" id="CP034550">
    <property type="protein sequence ID" value="QFZ17579.1"/>
    <property type="molecule type" value="Genomic_DNA"/>
</dbReference>
<organism evidence="1 2">
    <name type="scientific">Saccharothrix syringae</name>
    <name type="common">Nocardiopsis syringae</name>
    <dbReference type="NCBI Taxonomy" id="103733"/>
    <lineage>
        <taxon>Bacteria</taxon>
        <taxon>Bacillati</taxon>
        <taxon>Actinomycetota</taxon>
        <taxon>Actinomycetes</taxon>
        <taxon>Pseudonocardiales</taxon>
        <taxon>Pseudonocardiaceae</taxon>
        <taxon>Saccharothrix</taxon>
    </lineage>
</organism>
<dbReference type="SUPFAM" id="SSF53474">
    <property type="entry name" value="alpha/beta-Hydrolases"/>
    <property type="match status" value="1"/>
</dbReference>
<keyword evidence="1" id="KW-0378">Hydrolase</keyword>
<dbReference type="Proteomes" id="UP000325787">
    <property type="component" value="Chromosome"/>
</dbReference>
<name>A0A5Q0GUE9_SACSY</name>
<dbReference type="AlphaFoldDB" id="A0A5Q0GUE9"/>
<accession>A0A5Q0GUE9</accession>
<reference evidence="2" key="1">
    <citation type="journal article" date="2021" name="Curr. Microbiol.">
        <title>Complete genome of nocamycin-producing strain Saccharothrix syringae NRRL B-16468 reveals the biosynthetic potential for secondary metabolites.</title>
        <authorList>
            <person name="Mo X."/>
            <person name="Yang S."/>
        </authorList>
    </citation>
    <scope>NUCLEOTIDE SEQUENCE [LARGE SCALE GENOMIC DNA]</scope>
    <source>
        <strain evidence="2">ATCC 51364 / DSM 43886 / JCM 6844 / KCTC 9398 / NBRC 14523 / NRRL B-16468 / INA 2240</strain>
    </source>
</reference>
<keyword evidence="2" id="KW-1185">Reference proteome</keyword>
<protein>
    <submittedName>
        <fullName evidence="1">Alpha/beta hydrolase</fullName>
    </submittedName>
</protein>
<sequence length="228" mass="23081">MSPPPAVLLPGTASDEVFVARVFARPLAEAGYSLAAPASRGVREHFAALDAAWAGTPLLVGGVSMGAHVAALWAVRHPARCAGVLAALPAWHGEADGAPAALTALASADAVESAGVEAALAGVDGWLGDELRRAWPRYGTRLAAALREAAGSRAPTRAELGGLAVPVGVAACTDDPIHPVEIARTWVGALPRGALRTTTLAALGADRESLGRAALAAYAEALSRTRRA</sequence>
<proteinExistence type="predicted"/>
<dbReference type="RefSeq" id="WP_033431317.1">
    <property type="nucleotide sequence ID" value="NZ_CP034550.1"/>
</dbReference>
<evidence type="ECO:0000313" key="2">
    <source>
        <dbReference type="Proteomes" id="UP000325787"/>
    </source>
</evidence>
<dbReference type="Gene3D" id="3.40.50.1820">
    <property type="entry name" value="alpha/beta hydrolase"/>
    <property type="match status" value="1"/>
</dbReference>
<dbReference type="GO" id="GO:0016787">
    <property type="term" value="F:hydrolase activity"/>
    <property type="evidence" value="ECO:0007669"/>
    <property type="project" value="UniProtKB-KW"/>
</dbReference>
<dbReference type="InterPro" id="IPR029058">
    <property type="entry name" value="AB_hydrolase_fold"/>
</dbReference>